<evidence type="ECO:0000256" key="2">
    <source>
        <dbReference type="ARBA" id="ARBA00022517"/>
    </source>
</evidence>
<protein>
    <submittedName>
        <fullName evidence="9">NET1-associated nuclear protein 1</fullName>
    </submittedName>
</protein>
<dbReference type="Gene3D" id="2.130.10.10">
    <property type="entry name" value="YVTN repeat-like/Quinoprotein amine dehydrogenase"/>
    <property type="match status" value="2"/>
</dbReference>
<dbReference type="SUPFAM" id="SSF50978">
    <property type="entry name" value="WD40 repeat-like"/>
    <property type="match status" value="1"/>
</dbReference>
<dbReference type="AlphaFoldDB" id="A0A8T0DPZ2"/>
<dbReference type="Pfam" id="PF23869">
    <property type="entry name" value="Beta-prop_WDR75_1st"/>
    <property type="match status" value="2"/>
</dbReference>
<sequence>MTTVSRFTRASASVINASPIYHKDLNSLLIYASDKLVILMNVAKSTVQKLQGHSDSVTALNFKTGSSHVLVSAGLDGRMIEWDLRTGDRLKVSLYFPGIQATLSANSLEVSYFLCPMWCLCRPRNQKWMLDTPLLCTYFRIFVPDSLRKYDVCFETNTSIYDSSETFQYSIGGEMNEIVAYVQGLNLFIFWENFNETTCYTLTSSKCHEERKQLTCVATHPTELIVATGNRIGEIFLWYNLASSTDDVMDCLSDMDDGVQPEQDSFERMRLAVQVSRSCGKLIDYYPVHPSRVNRNLVHWHSCSVTTLCFTLSGSHLLSGGLEGVLVKWDMTECLGGSQQRRFLPHLGSPIAQVTSPGGASEDTIVVTLEHNAFHLLTGALERICSHQGFIQSPKSWRFTAGFKFPANLVSLPRHQPRDSTSGSPLLLANGAMGSLQLLTTHQQGLFVSKVDVTRQALIPRDNDPKFPVAFSEVLLVSQCRTANGFSWVATYERMLKLKNKQVDDAARITWWKYHEPDTTAFDSKNLSRLLIPVAAFSLSHLNCPVTDMGFVNMDNPCFYLLLKDLRMLIFENYTFRRSDGLHWVKRICLQLSGWVPGTVTGSNVQATVISTKDVHNSNGCDDHLFLLNVGKFLVLFNWIQLFDDDCPKPVCTLDLSTCSDLSDYIPTTMRVVGKPTILHKVDVASSAIYFTVCLRGYVRANKAEKDKLSGCACLMQIRPRAEQRWMSMELIDVKHDLLATCMSAHPERALVAIGFRDGTAAVYNIVTDETGHKFNQLKSLPGLPAHPLCDHHKRARGGVKSRNMPRRPTTRLAALEFLQSSTAELETFQMVGLLKTLVGRDRGRRDLVLYNTLAQTQIEDSRESDQPFTLTKGSLLHTCTPTTGKPHFSRKRPADTTDTNFEDALRQVSQYPIHSAPAPEQLLRQLLDKST</sequence>
<accession>A0A8T0DPZ2</accession>
<proteinExistence type="predicted"/>
<dbReference type="Proteomes" id="UP000699462">
    <property type="component" value="Unassembled WGS sequence"/>
</dbReference>
<dbReference type="EMBL" id="JTDF01002445">
    <property type="protein sequence ID" value="KAF8568781.1"/>
    <property type="molecule type" value="Genomic_DNA"/>
</dbReference>
<evidence type="ECO:0000256" key="5">
    <source>
        <dbReference type="ARBA" id="ARBA00022737"/>
    </source>
</evidence>
<dbReference type="GO" id="GO:0032040">
    <property type="term" value="C:small-subunit processome"/>
    <property type="evidence" value="ECO:0007669"/>
    <property type="project" value="InterPro"/>
</dbReference>
<keyword evidence="2" id="KW-0690">Ribosome biogenesis</keyword>
<dbReference type="InterPro" id="IPR015943">
    <property type="entry name" value="WD40/YVTN_repeat-like_dom_sf"/>
</dbReference>
<evidence type="ECO:0000256" key="6">
    <source>
        <dbReference type="ARBA" id="ARBA00023163"/>
    </source>
</evidence>
<dbReference type="GO" id="GO:2000234">
    <property type="term" value="P:positive regulation of rRNA processing"/>
    <property type="evidence" value="ECO:0007669"/>
    <property type="project" value="TreeGrafter"/>
</dbReference>
<dbReference type="PANTHER" id="PTHR44215">
    <property type="entry name" value="WD REPEAT-CONTAINING PROTEIN 75"/>
    <property type="match status" value="1"/>
</dbReference>
<dbReference type="InterPro" id="IPR036322">
    <property type="entry name" value="WD40_repeat_dom_sf"/>
</dbReference>
<keyword evidence="4 8" id="KW-0853">WD repeat</keyword>
<dbReference type="PROSITE" id="PS50294">
    <property type="entry name" value="WD_REPEATS_REGION"/>
    <property type="match status" value="1"/>
</dbReference>
<evidence type="ECO:0000256" key="3">
    <source>
        <dbReference type="ARBA" id="ARBA00022552"/>
    </source>
</evidence>
<keyword evidence="7" id="KW-0539">Nucleus</keyword>
<comment type="subcellular location">
    <subcellularLocation>
        <location evidence="1">Nucleus</location>
        <location evidence="1">Nucleolus</location>
    </subcellularLocation>
</comment>
<keyword evidence="10" id="KW-1185">Reference proteome</keyword>
<dbReference type="GO" id="GO:0006364">
    <property type="term" value="P:rRNA processing"/>
    <property type="evidence" value="ECO:0007669"/>
    <property type="project" value="UniProtKB-KW"/>
</dbReference>
<keyword evidence="6" id="KW-0804">Transcription</keyword>
<feature type="repeat" description="WD" evidence="8">
    <location>
        <begin position="298"/>
        <end position="331"/>
    </location>
</feature>
<keyword evidence="3" id="KW-0698">rRNA processing</keyword>
<comment type="caution">
    <text evidence="9">The sequence shown here is derived from an EMBL/GenBank/DDBJ whole genome shotgun (WGS) entry which is preliminary data.</text>
</comment>
<reference evidence="9 10" key="1">
    <citation type="submission" date="2019-07" db="EMBL/GenBank/DDBJ databases">
        <title>Annotation for the trematode Paragonimus westermani.</title>
        <authorList>
            <person name="Choi Y.-J."/>
        </authorList>
    </citation>
    <scope>NUCLEOTIDE SEQUENCE [LARGE SCALE GENOMIC DNA]</scope>
    <source>
        <strain evidence="9">180907_Pwestermani</strain>
    </source>
</reference>
<gene>
    <name evidence="9" type="ORF">P879_04521</name>
</gene>
<dbReference type="OrthoDB" id="4096at2759"/>
<evidence type="ECO:0000256" key="1">
    <source>
        <dbReference type="ARBA" id="ARBA00004604"/>
    </source>
</evidence>
<evidence type="ECO:0000256" key="4">
    <source>
        <dbReference type="ARBA" id="ARBA00022574"/>
    </source>
</evidence>
<evidence type="ECO:0000313" key="10">
    <source>
        <dbReference type="Proteomes" id="UP000699462"/>
    </source>
</evidence>
<dbReference type="InterPro" id="IPR053826">
    <property type="entry name" value="WDR75"/>
</dbReference>
<dbReference type="SMART" id="SM00320">
    <property type="entry name" value="WD40"/>
    <property type="match status" value="4"/>
</dbReference>
<dbReference type="PROSITE" id="PS50082">
    <property type="entry name" value="WD_REPEATS_2"/>
    <property type="match status" value="2"/>
</dbReference>
<evidence type="ECO:0000256" key="7">
    <source>
        <dbReference type="ARBA" id="ARBA00023242"/>
    </source>
</evidence>
<dbReference type="PANTHER" id="PTHR44215:SF1">
    <property type="entry name" value="WD REPEAT-CONTAINING PROTEIN 75"/>
    <property type="match status" value="1"/>
</dbReference>
<evidence type="ECO:0000256" key="8">
    <source>
        <dbReference type="PROSITE-ProRule" id="PRU00221"/>
    </source>
</evidence>
<keyword evidence="5" id="KW-0677">Repeat</keyword>
<dbReference type="InterPro" id="IPR001680">
    <property type="entry name" value="WD40_rpt"/>
</dbReference>
<evidence type="ECO:0000313" key="9">
    <source>
        <dbReference type="EMBL" id="KAF8568781.1"/>
    </source>
</evidence>
<organism evidence="9 10">
    <name type="scientific">Paragonimus westermani</name>
    <dbReference type="NCBI Taxonomy" id="34504"/>
    <lineage>
        <taxon>Eukaryota</taxon>
        <taxon>Metazoa</taxon>
        <taxon>Spiralia</taxon>
        <taxon>Lophotrochozoa</taxon>
        <taxon>Platyhelminthes</taxon>
        <taxon>Trematoda</taxon>
        <taxon>Digenea</taxon>
        <taxon>Plagiorchiida</taxon>
        <taxon>Troglotremata</taxon>
        <taxon>Troglotrematidae</taxon>
        <taxon>Paragonimus</taxon>
    </lineage>
</organism>
<dbReference type="GO" id="GO:0045943">
    <property type="term" value="P:positive regulation of transcription by RNA polymerase I"/>
    <property type="evidence" value="ECO:0007669"/>
    <property type="project" value="InterPro"/>
</dbReference>
<name>A0A8T0DPZ2_9TREM</name>
<feature type="repeat" description="WD" evidence="8">
    <location>
        <begin position="50"/>
        <end position="92"/>
    </location>
</feature>
<dbReference type="GO" id="GO:0003723">
    <property type="term" value="F:RNA binding"/>
    <property type="evidence" value="ECO:0007669"/>
    <property type="project" value="InterPro"/>
</dbReference>